<keyword evidence="5" id="KW-0732">Signal</keyword>
<organism evidence="7 8">
    <name type="scientific">Splendidivirga corallicola</name>
    <dbReference type="NCBI Taxonomy" id="3051826"/>
    <lineage>
        <taxon>Bacteria</taxon>
        <taxon>Pseudomonadati</taxon>
        <taxon>Bacteroidota</taxon>
        <taxon>Cytophagia</taxon>
        <taxon>Cytophagales</taxon>
        <taxon>Splendidivirgaceae</taxon>
        <taxon>Splendidivirga</taxon>
    </lineage>
</organism>
<keyword evidence="3" id="KW-1015">Disulfide bond</keyword>
<evidence type="ECO:0000313" key="7">
    <source>
        <dbReference type="EMBL" id="MDN5201452.1"/>
    </source>
</evidence>
<keyword evidence="2" id="KW-0201">Cytochrome c-type biogenesis</keyword>
<feature type="signal peptide" evidence="5">
    <location>
        <begin position="1"/>
        <end position="20"/>
    </location>
</feature>
<reference evidence="7" key="1">
    <citation type="submission" date="2023-06" db="EMBL/GenBank/DDBJ databases">
        <title>Genomic of Parafulvivirga corallium.</title>
        <authorList>
            <person name="Wang G."/>
        </authorList>
    </citation>
    <scope>NUCLEOTIDE SEQUENCE</scope>
    <source>
        <strain evidence="7">BMA10</strain>
    </source>
</reference>
<dbReference type="Proteomes" id="UP001172082">
    <property type="component" value="Unassembled WGS sequence"/>
</dbReference>
<evidence type="ECO:0000256" key="1">
    <source>
        <dbReference type="ARBA" id="ARBA00004196"/>
    </source>
</evidence>
<dbReference type="PANTHER" id="PTHR42852">
    <property type="entry name" value="THIOL:DISULFIDE INTERCHANGE PROTEIN DSBE"/>
    <property type="match status" value="1"/>
</dbReference>
<dbReference type="InterPro" id="IPR050553">
    <property type="entry name" value="Thioredoxin_ResA/DsbE_sf"/>
</dbReference>
<protein>
    <submittedName>
        <fullName evidence="7">Redoxin domain-containing protein</fullName>
    </submittedName>
</protein>
<evidence type="ECO:0000256" key="3">
    <source>
        <dbReference type="ARBA" id="ARBA00023157"/>
    </source>
</evidence>
<keyword evidence="8" id="KW-1185">Reference proteome</keyword>
<dbReference type="EMBL" id="JAUJEA010000002">
    <property type="protein sequence ID" value="MDN5201452.1"/>
    <property type="molecule type" value="Genomic_DNA"/>
</dbReference>
<feature type="domain" description="Thioredoxin" evidence="6">
    <location>
        <begin position="233"/>
        <end position="373"/>
    </location>
</feature>
<dbReference type="InterPro" id="IPR013766">
    <property type="entry name" value="Thioredoxin_domain"/>
</dbReference>
<keyword evidence="4" id="KW-0676">Redox-active center</keyword>
<evidence type="ECO:0000313" key="8">
    <source>
        <dbReference type="Proteomes" id="UP001172082"/>
    </source>
</evidence>
<proteinExistence type="predicted"/>
<name>A0ABT8KN44_9BACT</name>
<dbReference type="InterPro" id="IPR036249">
    <property type="entry name" value="Thioredoxin-like_sf"/>
</dbReference>
<sequence>MNVNRVLILLCIAAFCYACGNENKQEIPNEFVLSGKIQGLDSGTVVLKYYDGSKLQATDSAVLEEGSFTMSGSVTAPEMYYLSINDSRPISFFLENANINMTGHIDSLSDVTITGSVLQDKYAVYDEKMKEFRNGQRALYEDYKMAKEEGNEEEVKRIDSIRSQAYEDRSAFTQNFIAKNSNNVIGPYLATGQYFNDESLDELDSLLKTFTGEALNTSYVARLSEMVRTWKQVAVGEVAIDFTQNDTLNNPVTLSSLRGQYVLIDFWASWCGPCRAENPNVVKLYNELSDKGFEIIGVSFDSDKEKWLKAIKDDNLTWYHVSDLGGWGNEVGKLYGVRAIPHTILLDPDGVIIDKNLRGEALRERLEELLAAS</sequence>
<evidence type="ECO:0000256" key="4">
    <source>
        <dbReference type="ARBA" id="ARBA00023284"/>
    </source>
</evidence>
<dbReference type="Pfam" id="PF14289">
    <property type="entry name" value="DUF4369"/>
    <property type="match status" value="1"/>
</dbReference>
<dbReference type="InterPro" id="IPR017937">
    <property type="entry name" value="Thioredoxin_CS"/>
</dbReference>
<dbReference type="PROSITE" id="PS51352">
    <property type="entry name" value="THIOREDOXIN_2"/>
    <property type="match status" value="1"/>
</dbReference>
<dbReference type="InterPro" id="IPR025380">
    <property type="entry name" value="DUF4369"/>
</dbReference>
<evidence type="ECO:0000256" key="5">
    <source>
        <dbReference type="SAM" id="SignalP"/>
    </source>
</evidence>
<dbReference type="PROSITE" id="PS00194">
    <property type="entry name" value="THIOREDOXIN_1"/>
    <property type="match status" value="1"/>
</dbReference>
<dbReference type="SUPFAM" id="SSF52833">
    <property type="entry name" value="Thioredoxin-like"/>
    <property type="match status" value="1"/>
</dbReference>
<feature type="chain" id="PRO_5047374232" evidence="5">
    <location>
        <begin position="21"/>
        <end position="373"/>
    </location>
</feature>
<dbReference type="Pfam" id="PF00578">
    <property type="entry name" value="AhpC-TSA"/>
    <property type="match status" value="1"/>
</dbReference>
<evidence type="ECO:0000259" key="6">
    <source>
        <dbReference type="PROSITE" id="PS51352"/>
    </source>
</evidence>
<accession>A0ABT8KN44</accession>
<comment type="subcellular location">
    <subcellularLocation>
        <location evidence="1">Cell envelope</location>
    </subcellularLocation>
</comment>
<dbReference type="PANTHER" id="PTHR42852:SF6">
    <property type="entry name" value="THIOL:DISULFIDE INTERCHANGE PROTEIN DSBE"/>
    <property type="match status" value="1"/>
</dbReference>
<dbReference type="InterPro" id="IPR000866">
    <property type="entry name" value="AhpC/TSA"/>
</dbReference>
<evidence type="ECO:0000256" key="2">
    <source>
        <dbReference type="ARBA" id="ARBA00022748"/>
    </source>
</evidence>
<gene>
    <name evidence="7" type="ORF">QQ008_08770</name>
</gene>
<dbReference type="CDD" id="cd02966">
    <property type="entry name" value="TlpA_like_family"/>
    <property type="match status" value="1"/>
</dbReference>
<comment type="caution">
    <text evidence="7">The sequence shown here is derived from an EMBL/GenBank/DDBJ whole genome shotgun (WGS) entry which is preliminary data.</text>
</comment>
<dbReference type="Gene3D" id="3.40.30.10">
    <property type="entry name" value="Glutaredoxin"/>
    <property type="match status" value="1"/>
</dbReference>